<name>A0ABW1L0I7_9BACL</name>
<organism evidence="1 2">
    <name type="scientific">Paenisporosarcina macmurdoensis</name>
    <dbReference type="NCBI Taxonomy" id="212659"/>
    <lineage>
        <taxon>Bacteria</taxon>
        <taxon>Bacillati</taxon>
        <taxon>Bacillota</taxon>
        <taxon>Bacilli</taxon>
        <taxon>Bacillales</taxon>
        <taxon>Caryophanaceae</taxon>
        <taxon>Paenisporosarcina</taxon>
    </lineage>
</organism>
<gene>
    <name evidence="1" type="ORF">ACFPYN_00030</name>
</gene>
<evidence type="ECO:0000313" key="1">
    <source>
        <dbReference type="EMBL" id="MFC6037825.1"/>
    </source>
</evidence>
<accession>A0ABW1L0I7</accession>
<reference evidence="2" key="1">
    <citation type="journal article" date="2019" name="Int. J. Syst. Evol. Microbiol.">
        <title>The Global Catalogue of Microorganisms (GCM) 10K type strain sequencing project: providing services to taxonomists for standard genome sequencing and annotation.</title>
        <authorList>
            <consortium name="The Broad Institute Genomics Platform"/>
            <consortium name="The Broad Institute Genome Sequencing Center for Infectious Disease"/>
            <person name="Wu L."/>
            <person name="Ma J."/>
        </authorList>
    </citation>
    <scope>NUCLEOTIDE SEQUENCE [LARGE SCALE GENOMIC DNA]</scope>
    <source>
        <strain evidence="2">CCUG 54527</strain>
    </source>
</reference>
<sequence>MNLFSKIPNIAESLNLDKLHMTKHGLEVRLKEEQLESWMVEKMPSNMKGFTVQFSDDDTLKIKGQISKLGIPVKFSMTLKPEAVNGRVATFQIVEFKPLNAEKLKQKVLNRPPYLQYAANLVHIDLNGHPTLKKVPIGSIKSITIEEGEMNIGLSIK</sequence>
<protein>
    <submittedName>
        <fullName evidence="1">Uncharacterized protein</fullName>
    </submittedName>
</protein>
<evidence type="ECO:0000313" key="2">
    <source>
        <dbReference type="Proteomes" id="UP001596170"/>
    </source>
</evidence>
<keyword evidence="2" id="KW-1185">Reference proteome</keyword>
<dbReference type="Proteomes" id="UP001596170">
    <property type="component" value="Unassembled WGS sequence"/>
</dbReference>
<proteinExistence type="predicted"/>
<dbReference type="EMBL" id="JBHSRI010000002">
    <property type="protein sequence ID" value="MFC6037825.1"/>
    <property type="molecule type" value="Genomic_DNA"/>
</dbReference>
<comment type="caution">
    <text evidence="1">The sequence shown here is derived from an EMBL/GenBank/DDBJ whole genome shotgun (WGS) entry which is preliminary data.</text>
</comment>
<dbReference type="RefSeq" id="WP_377731817.1">
    <property type="nucleotide sequence ID" value="NZ_JBHSRI010000002.1"/>
</dbReference>